<name>A0A3N4LD40_9PEZI</name>
<feature type="region of interest" description="Disordered" evidence="5">
    <location>
        <begin position="212"/>
        <end position="513"/>
    </location>
</feature>
<dbReference type="STRING" id="1051890.A0A3N4LD40"/>
<comment type="subcellular location">
    <subcellularLocation>
        <location evidence="1">Nucleus</location>
    </subcellularLocation>
</comment>
<dbReference type="OrthoDB" id="18087at2759"/>
<feature type="compositionally biased region" description="Polar residues" evidence="5">
    <location>
        <begin position="435"/>
        <end position="448"/>
    </location>
</feature>
<dbReference type="Pfam" id="PF03467">
    <property type="entry name" value="Smg4_UPF3"/>
    <property type="match status" value="1"/>
</dbReference>
<dbReference type="GO" id="GO:0045727">
    <property type="term" value="P:positive regulation of translation"/>
    <property type="evidence" value="ECO:0007669"/>
    <property type="project" value="TreeGrafter"/>
</dbReference>
<evidence type="ECO:0000313" key="7">
    <source>
        <dbReference type="EMBL" id="RPB19618.1"/>
    </source>
</evidence>
<dbReference type="Gene3D" id="3.30.70.330">
    <property type="match status" value="1"/>
</dbReference>
<protein>
    <recommendedName>
        <fullName evidence="6">UPF3 domain-containing protein</fullName>
    </recommendedName>
</protein>
<accession>A0A3N4LD40</accession>
<evidence type="ECO:0000256" key="4">
    <source>
        <dbReference type="ARBA" id="ARBA00023242"/>
    </source>
</evidence>
<dbReference type="EMBL" id="ML121587">
    <property type="protein sequence ID" value="RPB19618.1"/>
    <property type="molecule type" value="Genomic_DNA"/>
</dbReference>
<feature type="compositionally biased region" description="Low complexity" evidence="5">
    <location>
        <begin position="547"/>
        <end position="580"/>
    </location>
</feature>
<sequence>MSSAANNEPKLEKRSSRAQGGGGGPGRAVTGNTSSNAAKLKILVRKLPPAMTEDEFKTHTAEWIDFDNIEYFSFVKGKVSEDRAKASRHAGSSIKFKSQEQIVALREGIEGRIFTDSRGNQARPQVEFAPFQKIPKKTTKRDARQGTIDQDPEYIAFLEILKTGAPLQAASTLPSINATVNPADGVVGTDKPLDKPTSTPLIEFIRAQKAAGASASAAEKAAKKEKESRREKRSTERKGKASGKATVEKEKEREKEKEKATQKAVKLAVRVVNSEGAAAANRRSKNTAETPVTPTASDTWKVSTPQGTPVTASASAKPPRRERGTATIAAAILQRDLGLGGPLQRKDRRGGGGNAQQATTLSMPTDQASGEGSAQPTEPTPQTVPENAPSESGSQSQQKPIRRNRRRDRGGQNGRESNPQTPTSEPLKAPISILKKQNTSIVATSGDNLVTPVPPQILKREKSTTSNPPEASTAPQSLSAPATAQPSITTTQQTQAPAQSPIGPRGGRGPRLQRSLRGVNASNVPAVKAGNAVSTGASSSPKAPNQPSAMAPTAIIPAPAASSSQPTTPTVPTNPPATNTGTVLGVAGKVPSGPAASTGSNVGSHGPGSGRGGHWHRGGPRGGGFPMRGVSGRGGRGRGSGGGGMRGGPQGGNGSATME</sequence>
<dbReference type="GO" id="GO:0003729">
    <property type="term" value="F:mRNA binding"/>
    <property type="evidence" value="ECO:0007669"/>
    <property type="project" value="TreeGrafter"/>
</dbReference>
<feature type="region of interest" description="Disordered" evidence="5">
    <location>
        <begin position="1"/>
        <end position="35"/>
    </location>
</feature>
<gene>
    <name evidence="7" type="ORF">L211DRAFT_853095</name>
</gene>
<dbReference type="SUPFAM" id="SSF54928">
    <property type="entry name" value="RNA-binding domain, RBD"/>
    <property type="match status" value="1"/>
</dbReference>
<feature type="compositionally biased region" description="Polar residues" evidence="5">
    <location>
        <begin position="355"/>
        <end position="374"/>
    </location>
</feature>
<dbReference type="GO" id="GO:0005730">
    <property type="term" value="C:nucleolus"/>
    <property type="evidence" value="ECO:0007669"/>
    <property type="project" value="TreeGrafter"/>
</dbReference>
<proteinExistence type="inferred from homology"/>
<dbReference type="AlphaFoldDB" id="A0A3N4LD40"/>
<organism evidence="7 8">
    <name type="scientific">Terfezia boudieri ATCC MYA-4762</name>
    <dbReference type="NCBI Taxonomy" id="1051890"/>
    <lineage>
        <taxon>Eukaryota</taxon>
        <taxon>Fungi</taxon>
        <taxon>Dikarya</taxon>
        <taxon>Ascomycota</taxon>
        <taxon>Pezizomycotina</taxon>
        <taxon>Pezizomycetes</taxon>
        <taxon>Pezizales</taxon>
        <taxon>Pezizaceae</taxon>
        <taxon>Terfezia</taxon>
    </lineage>
</organism>
<dbReference type="PANTHER" id="PTHR13112">
    <property type="entry name" value="UPF3 REGULATOR OF NONSENSE TRANSCRIPTS-LIKE PROTEIN"/>
    <property type="match status" value="1"/>
</dbReference>
<comment type="similarity">
    <text evidence="2">Belongs to the RENT3 family.</text>
</comment>
<feature type="domain" description="UPF3" evidence="6">
    <location>
        <begin position="39"/>
        <end position="210"/>
    </location>
</feature>
<feature type="compositionally biased region" description="Low complexity" evidence="5">
    <location>
        <begin position="375"/>
        <end position="386"/>
    </location>
</feature>
<feature type="compositionally biased region" description="Basic and acidic residues" evidence="5">
    <location>
        <begin position="220"/>
        <end position="239"/>
    </location>
</feature>
<dbReference type="InterPro" id="IPR012677">
    <property type="entry name" value="Nucleotide-bd_a/b_plait_sf"/>
</dbReference>
<feature type="compositionally biased region" description="Polar residues" evidence="5">
    <location>
        <begin position="464"/>
        <end position="478"/>
    </location>
</feature>
<keyword evidence="3" id="KW-0866">Nonsense-mediated mRNA decay</keyword>
<evidence type="ECO:0000259" key="6">
    <source>
        <dbReference type="Pfam" id="PF03467"/>
    </source>
</evidence>
<dbReference type="CDD" id="cd12455">
    <property type="entry name" value="RRM_like_Smg4_UPF3"/>
    <property type="match status" value="1"/>
</dbReference>
<feature type="region of interest" description="Disordered" evidence="5">
    <location>
        <begin position="530"/>
        <end position="659"/>
    </location>
</feature>
<evidence type="ECO:0000256" key="2">
    <source>
        <dbReference type="ARBA" id="ARBA00005991"/>
    </source>
</evidence>
<dbReference type="InterPro" id="IPR039722">
    <property type="entry name" value="Upf3"/>
</dbReference>
<evidence type="ECO:0000256" key="3">
    <source>
        <dbReference type="ARBA" id="ARBA00023161"/>
    </source>
</evidence>
<keyword evidence="8" id="KW-1185">Reference proteome</keyword>
<reference evidence="7 8" key="1">
    <citation type="journal article" date="2018" name="Nat. Ecol. Evol.">
        <title>Pezizomycetes genomes reveal the molecular basis of ectomycorrhizal truffle lifestyle.</title>
        <authorList>
            <person name="Murat C."/>
            <person name="Payen T."/>
            <person name="Noel B."/>
            <person name="Kuo A."/>
            <person name="Morin E."/>
            <person name="Chen J."/>
            <person name="Kohler A."/>
            <person name="Krizsan K."/>
            <person name="Balestrini R."/>
            <person name="Da Silva C."/>
            <person name="Montanini B."/>
            <person name="Hainaut M."/>
            <person name="Levati E."/>
            <person name="Barry K.W."/>
            <person name="Belfiori B."/>
            <person name="Cichocki N."/>
            <person name="Clum A."/>
            <person name="Dockter R.B."/>
            <person name="Fauchery L."/>
            <person name="Guy J."/>
            <person name="Iotti M."/>
            <person name="Le Tacon F."/>
            <person name="Lindquist E.A."/>
            <person name="Lipzen A."/>
            <person name="Malagnac F."/>
            <person name="Mello A."/>
            <person name="Molinier V."/>
            <person name="Miyauchi S."/>
            <person name="Poulain J."/>
            <person name="Riccioni C."/>
            <person name="Rubini A."/>
            <person name="Sitrit Y."/>
            <person name="Splivallo R."/>
            <person name="Traeger S."/>
            <person name="Wang M."/>
            <person name="Zifcakova L."/>
            <person name="Wipf D."/>
            <person name="Zambonelli A."/>
            <person name="Paolocci F."/>
            <person name="Nowrousian M."/>
            <person name="Ottonello S."/>
            <person name="Baldrian P."/>
            <person name="Spatafora J.W."/>
            <person name="Henrissat B."/>
            <person name="Nagy L.G."/>
            <person name="Aury J.M."/>
            <person name="Wincker P."/>
            <person name="Grigoriev I.V."/>
            <person name="Bonfante P."/>
            <person name="Martin F.M."/>
        </authorList>
    </citation>
    <scope>NUCLEOTIDE SEQUENCE [LARGE SCALE GENOMIC DNA]</scope>
    <source>
        <strain evidence="7 8">ATCC MYA-4762</strain>
    </source>
</reference>
<feature type="compositionally biased region" description="Polar residues" evidence="5">
    <location>
        <begin position="532"/>
        <end position="546"/>
    </location>
</feature>
<dbReference type="PANTHER" id="PTHR13112:SF0">
    <property type="entry name" value="FI21285P1"/>
    <property type="match status" value="1"/>
</dbReference>
<feature type="compositionally biased region" description="Polar residues" evidence="5">
    <location>
        <begin position="287"/>
        <end position="314"/>
    </location>
</feature>
<dbReference type="InterPro" id="IPR005120">
    <property type="entry name" value="UPF3_dom"/>
</dbReference>
<feature type="compositionally biased region" description="Gly residues" evidence="5">
    <location>
        <begin position="620"/>
        <end position="659"/>
    </location>
</feature>
<feature type="compositionally biased region" description="Low complexity" evidence="5">
    <location>
        <begin position="479"/>
        <end position="503"/>
    </location>
</feature>
<keyword evidence="4" id="KW-0539">Nucleus</keyword>
<evidence type="ECO:0000256" key="5">
    <source>
        <dbReference type="SAM" id="MobiDB-lite"/>
    </source>
</evidence>
<evidence type="ECO:0000313" key="8">
    <source>
        <dbReference type="Proteomes" id="UP000267821"/>
    </source>
</evidence>
<evidence type="ECO:0000256" key="1">
    <source>
        <dbReference type="ARBA" id="ARBA00004123"/>
    </source>
</evidence>
<dbReference type="InParanoid" id="A0A3N4LD40"/>
<dbReference type="Proteomes" id="UP000267821">
    <property type="component" value="Unassembled WGS sequence"/>
</dbReference>
<feature type="compositionally biased region" description="Basic and acidic residues" evidence="5">
    <location>
        <begin position="246"/>
        <end position="261"/>
    </location>
</feature>
<dbReference type="GO" id="GO:0000184">
    <property type="term" value="P:nuclear-transcribed mRNA catabolic process, nonsense-mediated decay"/>
    <property type="evidence" value="ECO:0007669"/>
    <property type="project" value="UniProtKB-KW"/>
</dbReference>
<dbReference type="GO" id="GO:0005737">
    <property type="term" value="C:cytoplasm"/>
    <property type="evidence" value="ECO:0007669"/>
    <property type="project" value="TreeGrafter"/>
</dbReference>
<feature type="compositionally biased region" description="Polar residues" evidence="5">
    <location>
        <begin position="389"/>
        <end position="399"/>
    </location>
</feature>
<dbReference type="InterPro" id="IPR035979">
    <property type="entry name" value="RBD_domain_sf"/>
</dbReference>